<organism evidence="8 9">
    <name type="scientific">Pseudothermotoga thermarum DSM 5069</name>
    <dbReference type="NCBI Taxonomy" id="688269"/>
    <lineage>
        <taxon>Bacteria</taxon>
        <taxon>Thermotogati</taxon>
        <taxon>Thermotogota</taxon>
        <taxon>Thermotogae</taxon>
        <taxon>Thermotogales</taxon>
        <taxon>Thermotogaceae</taxon>
        <taxon>Pseudothermotoga</taxon>
    </lineage>
</organism>
<comment type="subcellular location">
    <subcellularLocation>
        <location evidence="1 6">Bacterial flagellum basal body</location>
    </subcellularLocation>
</comment>
<comment type="subunit">
    <text evidence="6">The basal body constitutes a major portion of the flagellar organelle and consists of a number of rings mounted on a central rod.</text>
</comment>
<evidence type="ECO:0000256" key="2">
    <source>
        <dbReference type="ARBA" id="ARBA00009677"/>
    </source>
</evidence>
<keyword evidence="9" id="KW-1185">Reference proteome</keyword>
<dbReference type="EMBL" id="CP002351">
    <property type="protein sequence ID" value="AEH50862.1"/>
    <property type="molecule type" value="Genomic_DNA"/>
</dbReference>
<dbReference type="STRING" id="688269.Theth_0777"/>
<dbReference type="AlphaFoldDB" id="F7YY49"/>
<dbReference type="NCBIfam" id="TIGR01396">
    <property type="entry name" value="FlgB"/>
    <property type="match status" value="1"/>
</dbReference>
<sequence length="125" mass="14583" precursor="true">MFSNTIDVLKSTMDVCVLRQNVHAQNIANAETPGYKRKYVAFEELLKSEMRLSLVRTHEKHMSSSQRSFGPKIFTEKDVYYRNDETGVDIDFEIAQMTMNGLKYEILSRLVSKNFEYYNIVLRGV</sequence>
<evidence type="ECO:0000256" key="5">
    <source>
        <dbReference type="ARBA" id="ARBA00024934"/>
    </source>
</evidence>
<dbReference type="InterPro" id="IPR001444">
    <property type="entry name" value="Flag_bb_rod_N"/>
</dbReference>
<dbReference type="PATRIC" id="fig|688269.3.peg.801"/>
<evidence type="ECO:0000313" key="9">
    <source>
        <dbReference type="Proteomes" id="UP000006804"/>
    </source>
</evidence>
<evidence type="ECO:0000259" key="7">
    <source>
        <dbReference type="Pfam" id="PF00460"/>
    </source>
</evidence>
<evidence type="ECO:0000256" key="1">
    <source>
        <dbReference type="ARBA" id="ARBA00004117"/>
    </source>
</evidence>
<dbReference type="Proteomes" id="UP000006804">
    <property type="component" value="Chromosome"/>
</dbReference>
<evidence type="ECO:0000313" key="8">
    <source>
        <dbReference type="EMBL" id="AEH50862.1"/>
    </source>
</evidence>
<comment type="similarity">
    <text evidence="2 6">Belongs to the flagella basal body rod proteins family.</text>
</comment>
<evidence type="ECO:0000256" key="4">
    <source>
        <dbReference type="ARBA" id="ARBA00023143"/>
    </source>
</evidence>
<evidence type="ECO:0000256" key="3">
    <source>
        <dbReference type="ARBA" id="ARBA00014376"/>
    </source>
</evidence>
<name>F7YY49_9THEM</name>
<feature type="domain" description="Flagellar basal body rod protein N-terminal" evidence="7">
    <location>
        <begin position="19"/>
        <end position="36"/>
    </location>
</feature>
<keyword evidence="4 6" id="KW-0975">Bacterial flagellum</keyword>
<dbReference type="Pfam" id="PF00460">
    <property type="entry name" value="Flg_bb_rod"/>
    <property type="match status" value="1"/>
</dbReference>
<evidence type="ECO:0000256" key="6">
    <source>
        <dbReference type="PIRNR" id="PIRNR002889"/>
    </source>
</evidence>
<proteinExistence type="inferred from homology"/>
<dbReference type="PIRSF" id="PIRSF002889">
    <property type="entry name" value="Rod_FlgB"/>
    <property type="match status" value="1"/>
</dbReference>
<dbReference type="RefSeq" id="WP_013932084.1">
    <property type="nucleotide sequence ID" value="NC_015707.1"/>
</dbReference>
<dbReference type="KEGG" id="tta:Theth_0777"/>
<reference evidence="8 9" key="1">
    <citation type="submission" date="2010-11" db="EMBL/GenBank/DDBJ databases">
        <title>The complete genome of Thermotoga thermarum DSM 5069.</title>
        <authorList>
            <consortium name="US DOE Joint Genome Institute (JGI-PGF)"/>
            <person name="Lucas S."/>
            <person name="Copeland A."/>
            <person name="Lapidus A."/>
            <person name="Bruce D."/>
            <person name="Goodwin L."/>
            <person name="Pitluck S."/>
            <person name="Kyrpides N."/>
            <person name="Mavromatis K."/>
            <person name="Ivanova N."/>
            <person name="Zeytun A."/>
            <person name="Brettin T."/>
            <person name="Detter J.C."/>
            <person name="Tapia R."/>
            <person name="Han C."/>
            <person name="Land M."/>
            <person name="Hauser L."/>
            <person name="Markowitz V."/>
            <person name="Cheng J.-F."/>
            <person name="Hugenholtz P."/>
            <person name="Woyke T."/>
            <person name="Wu D."/>
            <person name="Spring S."/>
            <person name="Schroeder M."/>
            <person name="Brambilla E."/>
            <person name="Klenk H.-P."/>
            <person name="Eisen J.A."/>
        </authorList>
    </citation>
    <scope>NUCLEOTIDE SEQUENCE [LARGE SCALE GENOMIC DNA]</scope>
    <source>
        <strain evidence="8 9">DSM 5069</strain>
    </source>
</reference>
<dbReference type="eggNOG" id="COG1815">
    <property type="taxonomic scope" value="Bacteria"/>
</dbReference>
<keyword evidence="8" id="KW-0282">Flagellum</keyword>
<dbReference type="GO" id="GO:0030694">
    <property type="term" value="C:bacterial-type flagellum basal body, rod"/>
    <property type="evidence" value="ECO:0007669"/>
    <property type="project" value="InterPro"/>
</dbReference>
<accession>F7YY49</accession>
<dbReference type="InterPro" id="IPR006300">
    <property type="entry name" value="FlgB"/>
</dbReference>
<protein>
    <recommendedName>
        <fullName evidence="3 6">Flagellar basal body rod protein FlgB</fullName>
    </recommendedName>
</protein>
<comment type="function">
    <text evidence="5 6">Structural component of flagellum, the bacterial motility apparatus. Part of the rod structure of flagellar basal body.</text>
</comment>
<dbReference type="GO" id="GO:0071973">
    <property type="term" value="P:bacterial-type flagellum-dependent cell motility"/>
    <property type="evidence" value="ECO:0007669"/>
    <property type="project" value="InterPro"/>
</dbReference>
<keyword evidence="8" id="KW-0969">Cilium</keyword>
<keyword evidence="8" id="KW-0966">Cell projection</keyword>
<dbReference type="HOGENOM" id="CLU_125463_3_1_0"/>
<gene>
    <name evidence="8" type="ORF">Theth_0777</name>
</gene>